<evidence type="ECO:0000313" key="3">
    <source>
        <dbReference type="Proteomes" id="UP000326458"/>
    </source>
</evidence>
<dbReference type="AlphaFoldDB" id="A0A5N3V7Z3"/>
<name>A0A5N3V7Z3_MUNMU</name>
<feature type="signal peptide" evidence="1">
    <location>
        <begin position="1"/>
        <end position="21"/>
    </location>
</feature>
<dbReference type="Proteomes" id="UP000326458">
    <property type="component" value="Unassembled WGS sequence"/>
</dbReference>
<dbReference type="EMBL" id="VCEA01000003">
    <property type="protein sequence ID" value="KAB0344481.1"/>
    <property type="molecule type" value="Genomic_DNA"/>
</dbReference>
<accession>A0A5N3V7Z3</accession>
<sequence length="63" mass="7081">MAFQAVCILVGVFVCSTYVKGSPQPQARVYLTFDDHLASQSHLYFYCSFQLYLCINVSVTGHI</sequence>
<evidence type="ECO:0000256" key="1">
    <source>
        <dbReference type="SAM" id="SignalP"/>
    </source>
</evidence>
<protein>
    <submittedName>
        <fullName evidence="2">Uncharacterized protein</fullName>
    </submittedName>
</protein>
<keyword evidence="3" id="KW-1185">Reference proteome</keyword>
<feature type="non-terminal residue" evidence="2">
    <location>
        <position position="63"/>
    </location>
</feature>
<organism evidence="2 3">
    <name type="scientific">Muntiacus muntjak</name>
    <name type="common">Barking deer</name>
    <name type="synonym">Indian muntjac</name>
    <dbReference type="NCBI Taxonomy" id="9888"/>
    <lineage>
        <taxon>Eukaryota</taxon>
        <taxon>Metazoa</taxon>
        <taxon>Chordata</taxon>
        <taxon>Craniata</taxon>
        <taxon>Vertebrata</taxon>
        <taxon>Euteleostomi</taxon>
        <taxon>Mammalia</taxon>
        <taxon>Eutheria</taxon>
        <taxon>Laurasiatheria</taxon>
        <taxon>Artiodactyla</taxon>
        <taxon>Ruminantia</taxon>
        <taxon>Pecora</taxon>
        <taxon>Cervidae</taxon>
        <taxon>Muntiacinae</taxon>
        <taxon>Muntiacus</taxon>
    </lineage>
</organism>
<comment type="caution">
    <text evidence="2">The sequence shown here is derived from an EMBL/GenBank/DDBJ whole genome shotgun (WGS) entry which is preliminary data.</text>
</comment>
<evidence type="ECO:0000313" key="2">
    <source>
        <dbReference type="EMBL" id="KAB0344481.1"/>
    </source>
</evidence>
<reference evidence="2 3" key="1">
    <citation type="submission" date="2019-06" db="EMBL/GenBank/DDBJ databases">
        <title>Discovery of a novel chromosome fission-fusion reversal in muntjac.</title>
        <authorList>
            <person name="Mudd A.B."/>
            <person name="Bredeson J.V."/>
            <person name="Baum R."/>
            <person name="Hockemeyer D."/>
            <person name="Rokhsar D.S."/>
        </authorList>
    </citation>
    <scope>NUCLEOTIDE SEQUENCE [LARGE SCALE GENOMIC DNA]</scope>
    <source>
        <strain evidence="2">UTSW_UCB_Mm</strain>
        <tissue evidence="2">Fibroblast cell line</tissue>
    </source>
</reference>
<feature type="chain" id="PRO_5024349317" evidence="1">
    <location>
        <begin position="22"/>
        <end position="63"/>
    </location>
</feature>
<keyword evidence="1" id="KW-0732">Signal</keyword>
<gene>
    <name evidence="2" type="ORF">FD754_021407</name>
</gene>
<proteinExistence type="predicted"/>